<dbReference type="AlphaFoldDB" id="C6H8Q8"/>
<dbReference type="InterPro" id="IPR052761">
    <property type="entry name" value="Fungal_Detox/Toxin_TFs"/>
</dbReference>
<dbReference type="SMART" id="SM00066">
    <property type="entry name" value="GAL4"/>
    <property type="match status" value="1"/>
</dbReference>
<dbReference type="GO" id="GO:0008270">
    <property type="term" value="F:zinc ion binding"/>
    <property type="evidence" value="ECO:0007669"/>
    <property type="project" value="InterPro"/>
</dbReference>
<dbReference type="PROSITE" id="PS50048">
    <property type="entry name" value="ZN2_CY6_FUNGAL_2"/>
    <property type="match status" value="1"/>
</dbReference>
<dbReference type="GO" id="GO:0000981">
    <property type="term" value="F:DNA-binding transcription factor activity, RNA polymerase II-specific"/>
    <property type="evidence" value="ECO:0007669"/>
    <property type="project" value="InterPro"/>
</dbReference>
<dbReference type="HOGENOM" id="CLU_1795927_0_0_1"/>
<evidence type="ECO:0000256" key="2">
    <source>
        <dbReference type="ARBA" id="ARBA00023125"/>
    </source>
</evidence>
<dbReference type="EMBL" id="GG692421">
    <property type="protein sequence ID" value="EER42691.1"/>
    <property type="molecule type" value="Genomic_DNA"/>
</dbReference>
<organism evidence="7 8">
    <name type="scientific">Ajellomyces capsulatus (strain H143)</name>
    <name type="common">Darling's disease fungus</name>
    <name type="synonym">Histoplasma capsulatum</name>
    <dbReference type="NCBI Taxonomy" id="544712"/>
    <lineage>
        <taxon>Eukaryota</taxon>
        <taxon>Fungi</taxon>
        <taxon>Dikarya</taxon>
        <taxon>Ascomycota</taxon>
        <taxon>Pezizomycotina</taxon>
        <taxon>Eurotiomycetes</taxon>
        <taxon>Eurotiomycetidae</taxon>
        <taxon>Onygenales</taxon>
        <taxon>Ajellomycetaceae</taxon>
        <taxon>Histoplasma</taxon>
    </lineage>
</organism>
<keyword evidence="3" id="KW-0804">Transcription</keyword>
<accession>C6H8Q8</accession>
<reference evidence="8" key="1">
    <citation type="submission" date="2009-05" db="EMBL/GenBank/DDBJ databases">
        <title>The genome sequence of Ajellomyces capsulatus strain H143.</title>
        <authorList>
            <person name="Champion M."/>
            <person name="Cuomo C.A."/>
            <person name="Ma L.-J."/>
            <person name="Henn M.R."/>
            <person name="Sil A."/>
            <person name="Goldman B."/>
            <person name="Young S.K."/>
            <person name="Kodira C.D."/>
            <person name="Zeng Q."/>
            <person name="Koehrsen M."/>
            <person name="Alvarado L."/>
            <person name="Berlin A.M."/>
            <person name="Borenstein D."/>
            <person name="Chen Z."/>
            <person name="Engels R."/>
            <person name="Freedman E."/>
            <person name="Gellesch M."/>
            <person name="Goldberg J."/>
            <person name="Griggs A."/>
            <person name="Gujja S."/>
            <person name="Heiman D.I."/>
            <person name="Hepburn T.A."/>
            <person name="Howarth C."/>
            <person name="Jen D."/>
            <person name="Larson L."/>
            <person name="Lewis B."/>
            <person name="Mehta T."/>
            <person name="Park D."/>
            <person name="Pearson M."/>
            <person name="Roberts A."/>
            <person name="Saif S."/>
            <person name="Shea T.D."/>
            <person name="Shenoy N."/>
            <person name="Sisk P."/>
            <person name="Stolte C."/>
            <person name="Sykes S."/>
            <person name="Walk T."/>
            <person name="White J."/>
            <person name="Yandava C."/>
            <person name="Klein B."/>
            <person name="McEwen J.G."/>
            <person name="Puccia R."/>
            <person name="Goldman G.H."/>
            <person name="Felipe M.S."/>
            <person name="Nino-Vega G."/>
            <person name="San-Blas G."/>
            <person name="Taylor J.W."/>
            <person name="Mendoza L."/>
            <person name="Galagan J.E."/>
            <person name="Nusbaum C."/>
            <person name="Birren B.W."/>
        </authorList>
    </citation>
    <scope>NUCLEOTIDE SEQUENCE [LARGE SCALE GENOMIC DNA]</scope>
    <source>
        <strain evidence="8">H143</strain>
    </source>
</reference>
<proteinExistence type="predicted"/>
<dbReference type="SUPFAM" id="SSF57701">
    <property type="entry name" value="Zn2/Cys6 DNA-binding domain"/>
    <property type="match status" value="1"/>
</dbReference>
<evidence type="ECO:0000256" key="4">
    <source>
        <dbReference type="ARBA" id="ARBA00023242"/>
    </source>
</evidence>
<dbReference type="InterPro" id="IPR001138">
    <property type="entry name" value="Zn2Cys6_DnaBD"/>
</dbReference>
<dbReference type="PANTHER" id="PTHR47425:SF2">
    <property type="entry name" value="FARB-RELATED"/>
    <property type="match status" value="1"/>
</dbReference>
<keyword evidence="1" id="KW-0805">Transcription regulation</keyword>
<evidence type="ECO:0000256" key="3">
    <source>
        <dbReference type="ARBA" id="ARBA00023163"/>
    </source>
</evidence>
<evidence type="ECO:0000256" key="5">
    <source>
        <dbReference type="SAM" id="MobiDB-lite"/>
    </source>
</evidence>
<dbReference type="InterPro" id="IPR036864">
    <property type="entry name" value="Zn2-C6_fun-type_DNA-bd_sf"/>
</dbReference>
<dbReference type="GO" id="GO:0003677">
    <property type="term" value="F:DNA binding"/>
    <property type="evidence" value="ECO:0007669"/>
    <property type="project" value="UniProtKB-KW"/>
</dbReference>
<evidence type="ECO:0000313" key="7">
    <source>
        <dbReference type="EMBL" id="EER42691.1"/>
    </source>
</evidence>
<dbReference type="Gene3D" id="4.10.240.10">
    <property type="entry name" value="Zn(2)-C6 fungal-type DNA-binding domain"/>
    <property type="match status" value="1"/>
</dbReference>
<gene>
    <name evidence="7" type="ORF">HCDG_02589</name>
</gene>
<dbReference type="PANTHER" id="PTHR47425">
    <property type="entry name" value="FARB-RELATED"/>
    <property type="match status" value="1"/>
</dbReference>
<dbReference type="PROSITE" id="PS00463">
    <property type="entry name" value="ZN2_CY6_FUNGAL_1"/>
    <property type="match status" value="1"/>
</dbReference>
<feature type="region of interest" description="Disordered" evidence="5">
    <location>
        <begin position="114"/>
        <end position="144"/>
    </location>
</feature>
<evidence type="ECO:0000313" key="8">
    <source>
        <dbReference type="Proteomes" id="UP000002624"/>
    </source>
</evidence>
<keyword evidence="4" id="KW-0539">Nucleus</keyword>
<evidence type="ECO:0000256" key="1">
    <source>
        <dbReference type="ARBA" id="ARBA00023015"/>
    </source>
</evidence>
<feature type="region of interest" description="Disordered" evidence="5">
    <location>
        <begin position="1"/>
        <end position="30"/>
    </location>
</feature>
<dbReference type="STRING" id="544712.C6H8Q8"/>
<keyword evidence="2" id="KW-0238">DNA-binding</keyword>
<dbReference type="Pfam" id="PF00172">
    <property type="entry name" value="Zn_clus"/>
    <property type="match status" value="1"/>
</dbReference>
<sequence>MATNTLPPNIHPQKRKNEDHLRPSTRRPVQKRASAACRSCRARKVRCDVLLKSTPCTNCRLDGAECIIAESKRTRFARTADGTTILIGNPRTYTDNNAGNAGIVAPNNDLIESSGNPSVEQNNVAATANRGSRNRQPIQSSRMT</sequence>
<name>C6H8Q8_AJECH</name>
<dbReference type="CDD" id="cd00067">
    <property type="entry name" value="GAL4"/>
    <property type="match status" value="1"/>
</dbReference>
<evidence type="ECO:0000259" key="6">
    <source>
        <dbReference type="PROSITE" id="PS50048"/>
    </source>
</evidence>
<dbReference type="Proteomes" id="UP000002624">
    <property type="component" value="Unassembled WGS sequence"/>
</dbReference>
<dbReference type="VEuPathDB" id="FungiDB:HCDG_02589"/>
<feature type="domain" description="Zn(2)-C6 fungal-type" evidence="6">
    <location>
        <begin position="36"/>
        <end position="68"/>
    </location>
</feature>
<protein>
    <recommendedName>
        <fullName evidence="6">Zn(2)-C6 fungal-type domain-containing protein</fullName>
    </recommendedName>
</protein>